<dbReference type="RefSeq" id="WP_248008813.1">
    <property type="nucleotide sequence ID" value="NZ_JAJHVV010000006.1"/>
</dbReference>
<dbReference type="Proteomes" id="UP001139559">
    <property type="component" value="Unassembled WGS sequence"/>
</dbReference>
<organism evidence="2 3">
    <name type="scientific">Vibrio amylolyticus</name>
    <dbReference type="NCBI Taxonomy" id="2847292"/>
    <lineage>
        <taxon>Bacteria</taxon>
        <taxon>Pseudomonadati</taxon>
        <taxon>Pseudomonadota</taxon>
        <taxon>Gammaproteobacteria</taxon>
        <taxon>Vibrionales</taxon>
        <taxon>Vibrionaceae</taxon>
        <taxon>Vibrio</taxon>
    </lineage>
</organism>
<name>A0A9X2BLA8_9VIBR</name>
<evidence type="ECO:0000256" key="1">
    <source>
        <dbReference type="SAM" id="Phobius"/>
    </source>
</evidence>
<evidence type="ECO:0000313" key="3">
    <source>
        <dbReference type="Proteomes" id="UP001139559"/>
    </source>
</evidence>
<sequence length="163" mass="18056">MNTLFLLPIFIVAVYLGLFIPKLSLDWIGITSHRSIVTHSMLLPMVLLLVKSNITKAVVAGLCVGMSIYLAMDMVSAIRGYATITIPLLTQFSFSGWKSLVWLGLNSALGLYMAARVTSFHRLIVPGSFVCAAIAYAFYFHYSLVVLLPCLVVMVFCYRKPLL</sequence>
<keyword evidence="3" id="KW-1185">Reference proteome</keyword>
<evidence type="ECO:0000313" key="2">
    <source>
        <dbReference type="EMBL" id="MCK6263723.1"/>
    </source>
</evidence>
<protein>
    <submittedName>
        <fullName evidence="2">Uncharacterized protein</fullName>
    </submittedName>
</protein>
<proteinExistence type="predicted"/>
<feature type="transmembrane region" description="Helical" evidence="1">
    <location>
        <begin position="6"/>
        <end position="24"/>
    </location>
</feature>
<gene>
    <name evidence="2" type="ORF">KP803_10605</name>
</gene>
<comment type="caution">
    <text evidence="2">The sequence shown here is derived from an EMBL/GenBank/DDBJ whole genome shotgun (WGS) entry which is preliminary data.</text>
</comment>
<reference evidence="2" key="1">
    <citation type="submission" date="2021-11" db="EMBL/GenBank/DDBJ databases">
        <title>Vibrio ZSDE26 sp. nov. and Vibrio ZSDZ34 sp. nov., isolated from coastal seawater in Qingdao.</title>
        <authorList>
            <person name="Zhang P."/>
        </authorList>
    </citation>
    <scope>NUCLEOTIDE SEQUENCE</scope>
    <source>
        <strain evidence="2">ZSDE26</strain>
    </source>
</reference>
<feature type="transmembrane region" description="Helical" evidence="1">
    <location>
        <begin position="138"/>
        <end position="158"/>
    </location>
</feature>
<feature type="transmembrane region" description="Helical" evidence="1">
    <location>
        <begin position="58"/>
        <end position="78"/>
    </location>
</feature>
<feature type="transmembrane region" description="Helical" evidence="1">
    <location>
        <begin position="99"/>
        <end position="118"/>
    </location>
</feature>
<keyword evidence="1" id="KW-0472">Membrane</keyword>
<keyword evidence="1" id="KW-0812">Transmembrane</keyword>
<accession>A0A9X2BLA8</accession>
<dbReference type="AlphaFoldDB" id="A0A9X2BLA8"/>
<dbReference type="EMBL" id="JAJHVV010000006">
    <property type="protein sequence ID" value="MCK6263723.1"/>
    <property type="molecule type" value="Genomic_DNA"/>
</dbReference>
<keyword evidence="1" id="KW-1133">Transmembrane helix</keyword>